<dbReference type="AlphaFoldDB" id="A0A8H5AYS6"/>
<sequence length="635" mass="71996">MFSSFFETWGCLSTSFLLSPSIYDLGTCLATRSGRGRLTHLYIIDLGQPHTLSFCPMPSRTLSAMGLSSSPIPKLKNMFKQDSSSPRRTASTNSPKSLIEALPSFVIYEIGRQAESLCDVLNLSLASSRMRSLIAPFLYSNIELKTNKQCKATLVFLSKRPEIAQHIRRLAVHPNPLEWTPLGEEIDEGLVANLITRICPSLRSLESFAWEGWEMPSDELWISLRKSCSRLKGISSTIGLFNFSDLKQFSLTVKSRSLEWLKGGQPKPERLPRRLWEMLIERCPRMEELSLSAPAPAHRLFDVRNVVLGRWPRLKSITLGDMILQSGTRDDGTAMADYQTFMKFFTMHTRLRHVAFQQSVGASTFPSAFSVPFSALSNLESFHGPLKYLRSIPHPEKLRFLTLTSLHHTTSSFSPTFTALQDFQNLESLSVWVDLSFGGQLNLQDESQLFNTFLLACPTLRHFQLMCFTRPNFRMKEFSRALRNAPNLESFTITKMYKSSDDEMVASAIRIIQENPNIQEFTLQYTQDRWPTLSGGGRLRQLGIFRTEYDEFGNPVAVHGMERRAKTLGYESSRRYVQSLASKPSSPWDTRSPRSSVSSDARSFTSTSFSTKVGDAVLGLRQALLYYRIPFSLCF</sequence>
<dbReference type="SUPFAM" id="SSF52047">
    <property type="entry name" value="RNI-like"/>
    <property type="match status" value="1"/>
</dbReference>
<evidence type="ECO:0000313" key="3">
    <source>
        <dbReference type="Proteomes" id="UP000541558"/>
    </source>
</evidence>
<dbReference type="EMBL" id="JAACJK010000224">
    <property type="protein sequence ID" value="KAF5313425.1"/>
    <property type="molecule type" value="Genomic_DNA"/>
</dbReference>
<evidence type="ECO:0000313" key="2">
    <source>
        <dbReference type="EMBL" id="KAF5313425.1"/>
    </source>
</evidence>
<organism evidence="2 3">
    <name type="scientific">Ephemerocybe angulata</name>
    <dbReference type="NCBI Taxonomy" id="980116"/>
    <lineage>
        <taxon>Eukaryota</taxon>
        <taxon>Fungi</taxon>
        <taxon>Dikarya</taxon>
        <taxon>Basidiomycota</taxon>
        <taxon>Agaricomycotina</taxon>
        <taxon>Agaricomycetes</taxon>
        <taxon>Agaricomycetidae</taxon>
        <taxon>Agaricales</taxon>
        <taxon>Agaricineae</taxon>
        <taxon>Psathyrellaceae</taxon>
        <taxon>Ephemerocybe</taxon>
    </lineage>
</organism>
<protein>
    <recommendedName>
        <fullName evidence="4">F-box domain-containing protein</fullName>
    </recommendedName>
</protein>
<comment type="caution">
    <text evidence="2">The sequence shown here is derived from an EMBL/GenBank/DDBJ whole genome shotgun (WGS) entry which is preliminary data.</text>
</comment>
<keyword evidence="3" id="KW-1185">Reference proteome</keyword>
<feature type="region of interest" description="Disordered" evidence="1">
    <location>
        <begin position="581"/>
        <end position="602"/>
    </location>
</feature>
<dbReference type="OrthoDB" id="2847287at2759"/>
<accession>A0A8H5AYS6</accession>
<dbReference type="Proteomes" id="UP000541558">
    <property type="component" value="Unassembled WGS sequence"/>
</dbReference>
<evidence type="ECO:0000256" key="1">
    <source>
        <dbReference type="SAM" id="MobiDB-lite"/>
    </source>
</evidence>
<dbReference type="InterPro" id="IPR032675">
    <property type="entry name" value="LRR_dom_sf"/>
</dbReference>
<evidence type="ECO:0008006" key="4">
    <source>
        <dbReference type="Google" id="ProtNLM"/>
    </source>
</evidence>
<gene>
    <name evidence="2" type="ORF">D9611_008530</name>
</gene>
<name>A0A8H5AYS6_9AGAR</name>
<feature type="compositionally biased region" description="Low complexity" evidence="1">
    <location>
        <begin position="593"/>
        <end position="602"/>
    </location>
</feature>
<dbReference type="Gene3D" id="3.80.10.10">
    <property type="entry name" value="Ribonuclease Inhibitor"/>
    <property type="match status" value="1"/>
</dbReference>
<proteinExistence type="predicted"/>
<reference evidence="2 3" key="1">
    <citation type="journal article" date="2020" name="ISME J.">
        <title>Uncovering the hidden diversity of litter-decomposition mechanisms in mushroom-forming fungi.</title>
        <authorList>
            <person name="Floudas D."/>
            <person name="Bentzer J."/>
            <person name="Ahren D."/>
            <person name="Johansson T."/>
            <person name="Persson P."/>
            <person name="Tunlid A."/>
        </authorList>
    </citation>
    <scope>NUCLEOTIDE SEQUENCE [LARGE SCALE GENOMIC DNA]</scope>
    <source>
        <strain evidence="2 3">CBS 175.51</strain>
    </source>
</reference>